<dbReference type="AlphaFoldDB" id="A0A346GAV0"/>
<organism evidence="2">
    <name type="scientific">Mizuhopecten yessoensis</name>
    <name type="common">Japanese scallop</name>
    <name type="synonym">Patinopecten yessoensis</name>
    <dbReference type="NCBI Taxonomy" id="6573"/>
    <lineage>
        <taxon>Eukaryota</taxon>
        <taxon>Metazoa</taxon>
        <taxon>Spiralia</taxon>
        <taxon>Lophotrochozoa</taxon>
        <taxon>Mollusca</taxon>
        <taxon>Bivalvia</taxon>
        <taxon>Autobranchia</taxon>
        <taxon>Pteriomorphia</taxon>
        <taxon>Pectinida</taxon>
        <taxon>Pectinoidea</taxon>
        <taxon>Pectinidae</taxon>
        <taxon>Mizuhopecten</taxon>
    </lineage>
</organism>
<dbReference type="OrthoDB" id="6117080at2759"/>
<keyword evidence="1" id="KW-0732">Signal</keyword>
<dbReference type="EMBL" id="MH045235">
    <property type="protein sequence ID" value="AXN93503.1"/>
    <property type="molecule type" value="mRNA"/>
</dbReference>
<reference evidence="2" key="1">
    <citation type="submission" date="2018-03" db="EMBL/GenBank/DDBJ databases">
        <title>Identification and characterization of neuropeptides by transcriptome and proteome analyses in a bivalve mollusc Patinopecten yessoensis.</title>
        <authorList>
            <person name="Zhang M."/>
            <person name="Wang Y."/>
            <person name="Li Y."/>
            <person name="Li W."/>
            <person name="Li R."/>
            <person name="Xie X."/>
            <person name="Wang S."/>
            <person name="Hu X."/>
            <person name="Zhang L."/>
            <person name="Bao Z."/>
        </authorList>
    </citation>
    <scope>NUCLEOTIDE SEQUENCE</scope>
    <source>
        <tissue evidence="2">Ganglion</tissue>
    </source>
</reference>
<proteinExistence type="evidence at transcript level"/>
<feature type="chain" id="PRO_5017005219" evidence="1">
    <location>
        <begin position="21"/>
        <end position="224"/>
    </location>
</feature>
<accession>A0A346GAV0</accession>
<evidence type="ECO:0000313" key="2">
    <source>
        <dbReference type="EMBL" id="AXN93503.1"/>
    </source>
</evidence>
<sequence length="224" mass="24756">MKFLETCILALMLITQHILADGPGAAGSDAADRLEQYDGNSGTDILAQEIKRARIPQFVGKRDYFANDDLDLSDDSQNMPIEVAQAIERNLLSSLLGGSNEGLPDGSEGAAQSEYFGRQTRYTPSMVGRRSKWVPKFVGKRRGPLFVGRRRSPYFVGKRTSQTDNDLAAEKRRNPMFVGKRADPVLVARGLSKPMFVGRRGHPMFVGRRTASGDLDSSIFMGKR</sequence>
<name>A0A346GAV0_MIZYE</name>
<evidence type="ECO:0000256" key="1">
    <source>
        <dbReference type="SAM" id="SignalP"/>
    </source>
</evidence>
<feature type="signal peptide" evidence="1">
    <location>
        <begin position="1"/>
        <end position="20"/>
    </location>
</feature>
<protein>
    <submittedName>
        <fullName evidence="2">Mytilus inhibitory peptide 1</fullName>
    </submittedName>
</protein>